<feature type="chain" id="PRO_5032288207" description="WSC domain-containing protein" evidence="8">
    <location>
        <begin position="22"/>
        <end position="878"/>
    </location>
</feature>
<evidence type="ECO:0000256" key="7">
    <source>
        <dbReference type="PROSITE-ProRule" id="PRU00076"/>
    </source>
</evidence>
<dbReference type="InterPro" id="IPR002889">
    <property type="entry name" value="WSC_carb-bd"/>
</dbReference>
<proteinExistence type="predicted"/>
<keyword evidence="12" id="KW-1185">Reference proteome</keyword>
<name>A0A813NX49_9BILA</name>
<keyword evidence="4" id="KW-1133">Transmembrane helix</keyword>
<dbReference type="AlphaFoldDB" id="A0A813NX49"/>
<feature type="domain" description="WSC" evidence="10">
    <location>
        <begin position="320"/>
        <end position="417"/>
    </location>
</feature>
<dbReference type="PROSITE" id="PS51212">
    <property type="entry name" value="WSC"/>
    <property type="match status" value="3"/>
</dbReference>
<accession>A0A813NX49</accession>
<evidence type="ECO:0000256" key="3">
    <source>
        <dbReference type="ARBA" id="ARBA00022729"/>
    </source>
</evidence>
<dbReference type="SUPFAM" id="SSF57196">
    <property type="entry name" value="EGF/Laminin"/>
    <property type="match status" value="1"/>
</dbReference>
<reference evidence="11" key="1">
    <citation type="submission" date="2021-02" db="EMBL/GenBank/DDBJ databases">
        <authorList>
            <person name="Nowell W R."/>
        </authorList>
    </citation>
    <scope>NUCLEOTIDE SEQUENCE</scope>
    <source>
        <strain evidence="11">Ploen Becks lab</strain>
    </source>
</reference>
<dbReference type="SMART" id="SM00321">
    <property type="entry name" value="WSC"/>
    <property type="match status" value="3"/>
</dbReference>
<feature type="signal peptide" evidence="8">
    <location>
        <begin position="1"/>
        <end position="21"/>
    </location>
</feature>
<evidence type="ECO:0000256" key="4">
    <source>
        <dbReference type="ARBA" id="ARBA00022989"/>
    </source>
</evidence>
<dbReference type="PANTHER" id="PTHR24269">
    <property type="entry name" value="KREMEN PROTEIN"/>
    <property type="match status" value="1"/>
</dbReference>
<evidence type="ECO:0000256" key="5">
    <source>
        <dbReference type="ARBA" id="ARBA00023136"/>
    </source>
</evidence>
<dbReference type="InterPro" id="IPR000742">
    <property type="entry name" value="EGF"/>
</dbReference>
<keyword evidence="7" id="KW-0245">EGF-like domain</keyword>
<keyword evidence="5" id="KW-0472">Membrane</keyword>
<evidence type="ECO:0000313" key="12">
    <source>
        <dbReference type="Proteomes" id="UP000663879"/>
    </source>
</evidence>
<keyword evidence="6" id="KW-0325">Glycoprotein</keyword>
<dbReference type="Proteomes" id="UP000663879">
    <property type="component" value="Unassembled WGS sequence"/>
</dbReference>
<feature type="domain" description="WSC" evidence="10">
    <location>
        <begin position="538"/>
        <end position="633"/>
    </location>
</feature>
<comment type="subcellular location">
    <subcellularLocation>
        <location evidence="1">Membrane</location>
        <topology evidence="1">Single-pass membrane protein</topology>
    </subcellularLocation>
</comment>
<evidence type="ECO:0000256" key="2">
    <source>
        <dbReference type="ARBA" id="ARBA00022692"/>
    </source>
</evidence>
<dbReference type="PROSITE" id="PS00022">
    <property type="entry name" value="EGF_1"/>
    <property type="match status" value="1"/>
</dbReference>
<evidence type="ECO:0000313" key="11">
    <source>
        <dbReference type="EMBL" id="CAF0744441.1"/>
    </source>
</evidence>
<keyword evidence="3 8" id="KW-0732">Signal</keyword>
<evidence type="ECO:0000259" key="9">
    <source>
        <dbReference type="PROSITE" id="PS50026"/>
    </source>
</evidence>
<gene>
    <name evidence="11" type="ORF">OXX778_LOCUS3573</name>
</gene>
<dbReference type="InterPro" id="IPR051836">
    <property type="entry name" value="Kremen_rcpt"/>
</dbReference>
<organism evidence="11 12">
    <name type="scientific">Brachionus calyciflorus</name>
    <dbReference type="NCBI Taxonomy" id="104777"/>
    <lineage>
        <taxon>Eukaryota</taxon>
        <taxon>Metazoa</taxon>
        <taxon>Spiralia</taxon>
        <taxon>Gnathifera</taxon>
        <taxon>Rotifera</taxon>
        <taxon>Eurotatoria</taxon>
        <taxon>Monogononta</taxon>
        <taxon>Pseudotrocha</taxon>
        <taxon>Ploima</taxon>
        <taxon>Brachionidae</taxon>
        <taxon>Brachionus</taxon>
    </lineage>
</organism>
<feature type="disulfide bond" evidence="7">
    <location>
        <begin position="49"/>
        <end position="58"/>
    </location>
</feature>
<comment type="caution">
    <text evidence="11">The sequence shown here is derived from an EMBL/GenBank/DDBJ whole genome shotgun (WGS) entry which is preliminary data.</text>
</comment>
<comment type="caution">
    <text evidence="7">Lacks conserved residue(s) required for the propagation of feature annotation.</text>
</comment>
<feature type="domain" description="EGF-like" evidence="9">
    <location>
        <begin position="22"/>
        <end position="59"/>
    </location>
</feature>
<dbReference type="PROSITE" id="PS01186">
    <property type="entry name" value="EGF_2"/>
    <property type="match status" value="1"/>
</dbReference>
<protein>
    <recommendedName>
        <fullName evidence="13">WSC domain-containing protein</fullName>
    </recommendedName>
</protein>
<dbReference type="PROSITE" id="PS50026">
    <property type="entry name" value="EGF_3"/>
    <property type="match status" value="1"/>
</dbReference>
<sequence length="878" mass="101609">MKRIFISFFLEFIVLLKVSEGQSNPCEKVECSINGFCRRINDYSSECICKMGFTGLNCNVNADLKSGLEYLSLANQVADKVGELDDHLGSFARIAKNFGVIGGIVSLAFEIFIPKEDPLDGVYKEFDKVNDRLKSIEQKIEQISFNVNQGFSDLSDKIDKVSMLKESRDRIFGIRTNHFLKIEEFLMKFKTEFGLKTDYHRNIYLRNCAESDAKKFLDHMDTLLRITKASIKFENLKMGVSLFYHVLRMSDFTDVYTMLQWQDTIFKLAIQLSVQSKLCDGALRIDSLSQQINFQVLSSKLNEITDAMKNQVNELDSINNAHFIGCFKDVWNQRDLNRIPWTLTPTMTHRKCIDYCTYLGYKYAGLQDGHLCFCGSDDFRKHGIASLSECDKQCKGSAQSNLALCGGFDRNAVYQTRLSDTTNAEFKGYFRKPPAHFYEFNLIRENNQIKIGRIDECVRHCENLYFSHALLSEGDTCSCDNIDDVIMSGLEYRDTFDTNEKSTLDLRNCRDNNLIYCGGASHYSIYKTNSPIRERVENAPYVGCFRDLVDRDLYGKSFFQISDLSISKCIKLCKINNFKFAGVQSGDQCFCGNQAGKYYFSDKCHSMDQWTICSGNRNEICGSSWTNSVYSLRDGGGDPRGIRVGCFRDRDQRDFSEVKHDDFRNDYASCFKHCSEKGYTYAALQYGRECWCGNYYGRYGTADNCNMPCTGNRGQTCGGLYANEVFSIVPKLYQKREKKYVIVGGGSRDYWMQCTLDKNCISTRDKSKATRFEKRDLYYDTYKYYGYYYYSEDGANTIRARTWMFQLFGTNYCLTTWNWRMILKECEFDFKDQQWYRDGLNHFNSGTHVKVWYKGDNNELENVKACLAWQCIWDFEEV</sequence>
<dbReference type="GO" id="GO:0005886">
    <property type="term" value="C:plasma membrane"/>
    <property type="evidence" value="ECO:0007669"/>
    <property type="project" value="TreeGrafter"/>
</dbReference>
<dbReference type="EMBL" id="CAJNOC010000319">
    <property type="protein sequence ID" value="CAF0744441.1"/>
    <property type="molecule type" value="Genomic_DNA"/>
</dbReference>
<dbReference type="PANTHER" id="PTHR24269:SF16">
    <property type="entry name" value="PROTEIN SLG1"/>
    <property type="match status" value="1"/>
</dbReference>
<keyword evidence="7" id="KW-1015">Disulfide bond</keyword>
<keyword evidence="2" id="KW-0812">Transmembrane</keyword>
<evidence type="ECO:0008006" key="13">
    <source>
        <dbReference type="Google" id="ProtNLM"/>
    </source>
</evidence>
<dbReference type="Pfam" id="PF01822">
    <property type="entry name" value="WSC"/>
    <property type="match status" value="3"/>
</dbReference>
<dbReference type="OrthoDB" id="6591034at2759"/>
<evidence type="ECO:0000256" key="8">
    <source>
        <dbReference type="SAM" id="SignalP"/>
    </source>
</evidence>
<evidence type="ECO:0000256" key="6">
    <source>
        <dbReference type="ARBA" id="ARBA00023180"/>
    </source>
</evidence>
<evidence type="ECO:0000256" key="1">
    <source>
        <dbReference type="ARBA" id="ARBA00004167"/>
    </source>
</evidence>
<evidence type="ECO:0000259" key="10">
    <source>
        <dbReference type="PROSITE" id="PS51212"/>
    </source>
</evidence>
<feature type="domain" description="WSC" evidence="10">
    <location>
        <begin position="640"/>
        <end position="729"/>
    </location>
</feature>